<dbReference type="Proteomes" id="UP000461768">
    <property type="component" value="Unassembled WGS sequence"/>
</dbReference>
<gene>
    <name evidence="2" type="ORF">F7O84_02985</name>
</gene>
<organism evidence="2 3">
    <name type="scientific">Candidatus Galacturonatibacter soehngenii</name>
    <dbReference type="NCBI Taxonomy" id="2307010"/>
    <lineage>
        <taxon>Bacteria</taxon>
        <taxon>Bacillati</taxon>
        <taxon>Bacillota</taxon>
        <taxon>Clostridia</taxon>
        <taxon>Lachnospirales</taxon>
        <taxon>Lachnospiraceae</taxon>
        <taxon>Candidatus Galacturonatibacter</taxon>
    </lineage>
</organism>
<dbReference type="PANTHER" id="PTHR40078">
    <property type="entry name" value="INTEGRAL MEMBRANE PROTEIN-RELATED"/>
    <property type="match status" value="1"/>
</dbReference>
<evidence type="ECO:0000256" key="1">
    <source>
        <dbReference type="SAM" id="Phobius"/>
    </source>
</evidence>
<sequence>MKYIQSHKKLLLKIILYVMGIIMMPLGVVFTINSHMGAGGYDALNFILGERIGVSSSYAIIGTAFIAMIISALIRKKIPRITTFITAILVGITTQLWKGVLSNTRSASLFLSITFLFIGITIIGFGIASYMLSELPTNPTDDIIVACKERGLPIRNVKIGMDIICVLLALILGGEIGIGTIFITICLGPMVSFFYDFIKKKTNDCT</sequence>
<keyword evidence="3" id="KW-1185">Reference proteome</keyword>
<keyword evidence="1" id="KW-0812">Transmembrane</keyword>
<evidence type="ECO:0000313" key="3">
    <source>
        <dbReference type="Proteomes" id="UP000461768"/>
    </source>
</evidence>
<keyword evidence="1" id="KW-0472">Membrane</keyword>
<dbReference type="OrthoDB" id="154912at2"/>
<reference evidence="2 3" key="2">
    <citation type="submission" date="2020-02" db="EMBL/GenBank/DDBJ databases">
        <title>Candidatus Galacturonibacter soehngenii shows hetero-acetogenic catabolism of galacturonic acid but lacks a canonical carbon monoxide dehydrogenase/acetyl-CoA synthase complex.</title>
        <authorList>
            <person name="Diender M."/>
            <person name="Stouten G.R."/>
            <person name="Petersen J.F."/>
            <person name="Nielsen P.H."/>
            <person name="Dueholm M.S."/>
            <person name="Pronk J.T."/>
            <person name="Van Loosdrecht M.C.M."/>
        </authorList>
    </citation>
    <scope>NUCLEOTIDE SEQUENCE [LARGE SCALE GENOMIC DNA]</scope>
    <source>
        <strain evidence="2">GalUA</strain>
    </source>
</reference>
<accession>A0A7V7UGW1</accession>
<feature type="transmembrane region" description="Helical" evidence="1">
    <location>
        <begin position="12"/>
        <end position="32"/>
    </location>
</feature>
<dbReference type="InterPro" id="IPR038750">
    <property type="entry name" value="YczE/YyaS-like"/>
</dbReference>
<protein>
    <submittedName>
        <fullName evidence="2">Membrane protein</fullName>
    </submittedName>
</protein>
<reference evidence="2 3" key="1">
    <citation type="submission" date="2019-09" db="EMBL/GenBank/DDBJ databases">
        <authorList>
            <person name="Valk L.C."/>
        </authorList>
    </citation>
    <scope>NUCLEOTIDE SEQUENCE [LARGE SCALE GENOMIC DNA]</scope>
    <source>
        <strain evidence="2">GalUA</strain>
    </source>
</reference>
<feature type="transmembrane region" description="Helical" evidence="1">
    <location>
        <begin position="109"/>
        <end position="132"/>
    </location>
</feature>
<dbReference type="Pfam" id="PF19700">
    <property type="entry name" value="DUF6198"/>
    <property type="match status" value="1"/>
</dbReference>
<feature type="transmembrane region" description="Helical" evidence="1">
    <location>
        <begin position="81"/>
        <end position="97"/>
    </location>
</feature>
<dbReference type="AlphaFoldDB" id="A0A7V7UGW1"/>
<keyword evidence="1" id="KW-1133">Transmembrane helix</keyword>
<proteinExistence type="predicted"/>
<name>A0A7V7UGW1_9FIRM</name>
<feature type="transmembrane region" description="Helical" evidence="1">
    <location>
        <begin position="52"/>
        <end position="74"/>
    </location>
</feature>
<dbReference type="RefSeq" id="WP_151141813.1">
    <property type="nucleotide sequence ID" value="NZ_WAGX01000004.1"/>
</dbReference>
<evidence type="ECO:0000313" key="2">
    <source>
        <dbReference type="EMBL" id="KAB1439378.1"/>
    </source>
</evidence>
<comment type="caution">
    <text evidence="2">The sequence shown here is derived from an EMBL/GenBank/DDBJ whole genome shotgun (WGS) entry which is preliminary data.</text>
</comment>
<dbReference type="PANTHER" id="PTHR40078:SF1">
    <property type="entry name" value="INTEGRAL MEMBRANE PROTEIN"/>
    <property type="match status" value="1"/>
</dbReference>
<dbReference type="EMBL" id="WAGX01000004">
    <property type="protein sequence ID" value="KAB1439378.1"/>
    <property type="molecule type" value="Genomic_DNA"/>
</dbReference>